<evidence type="ECO:0000256" key="10">
    <source>
        <dbReference type="SAM" id="Phobius"/>
    </source>
</evidence>
<evidence type="ECO:0000256" key="9">
    <source>
        <dbReference type="ARBA" id="ARBA00023136"/>
    </source>
</evidence>
<dbReference type="Proteomes" id="UP000095039">
    <property type="component" value="Unassembled WGS sequence"/>
</dbReference>
<evidence type="ECO:0000256" key="5">
    <source>
        <dbReference type="ARBA" id="ARBA00022692"/>
    </source>
</evidence>
<protein>
    <recommendedName>
        <fullName evidence="4">Cytochrome c oxidase assembly protein CtaG</fullName>
    </recommendedName>
</protein>
<organism evidence="11 12">
    <name type="scientific">Enterovibrio norvegicus FF-454</name>
    <dbReference type="NCBI Taxonomy" id="1185651"/>
    <lineage>
        <taxon>Bacteria</taxon>
        <taxon>Pseudomonadati</taxon>
        <taxon>Pseudomonadota</taxon>
        <taxon>Gammaproteobacteria</taxon>
        <taxon>Vibrionales</taxon>
        <taxon>Vibrionaceae</taxon>
        <taxon>Enterovibrio</taxon>
    </lineage>
</organism>
<dbReference type="EMBL" id="AJWN02000002">
    <property type="protein sequence ID" value="OEE64349.1"/>
    <property type="molecule type" value="Genomic_DNA"/>
</dbReference>
<dbReference type="PANTHER" id="PTHR21320">
    <property type="entry name" value="CYTOCHROME C OXIDASE ASSEMBLY PROTEIN COX11-RELATED"/>
    <property type="match status" value="1"/>
</dbReference>
<keyword evidence="5 10" id="KW-0812">Transmembrane</keyword>
<evidence type="ECO:0000256" key="2">
    <source>
        <dbReference type="ARBA" id="ARBA00004382"/>
    </source>
</evidence>
<dbReference type="GO" id="GO:0005507">
    <property type="term" value="F:copper ion binding"/>
    <property type="evidence" value="ECO:0007669"/>
    <property type="project" value="InterPro"/>
</dbReference>
<comment type="caution">
    <text evidence="11">The sequence shown here is derived from an EMBL/GenBank/DDBJ whole genome shotgun (WGS) entry which is preliminary data.</text>
</comment>
<reference evidence="11 12" key="1">
    <citation type="journal article" date="2012" name="Science">
        <title>Ecological populations of bacteria act as socially cohesive units of antibiotic production and resistance.</title>
        <authorList>
            <person name="Cordero O.X."/>
            <person name="Wildschutte H."/>
            <person name="Kirkup B."/>
            <person name="Proehl S."/>
            <person name="Ngo L."/>
            <person name="Hussain F."/>
            <person name="Le Roux F."/>
            <person name="Mincer T."/>
            <person name="Polz M.F."/>
        </authorList>
    </citation>
    <scope>NUCLEOTIDE SEQUENCE [LARGE SCALE GENOMIC DNA]</scope>
    <source>
        <strain evidence="11 12">FF-454</strain>
    </source>
</reference>
<keyword evidence="9 10" id="KW-0472">Membrane</keyword>
<evidence type="ECO:0000256" key="8">
    <source>
        <dbReference type="ARBA" id="ARBA00023008"/>
    </source>
</evidence>
<keyword evidence="7 10" id="KW-1133">Transmembrane helix</keyword>
<evidence type="ECO:0000256" key="4">
    <source>
        <dbReference type="ARBA" id="ARBA00015384"/>
    </source>
</evidence>
<gene>
    <name evidence="11" type="ORF">A1OK_00085</name>
</gene>
<keyword evidence="8" id="KW-0186">Copper</keyword>
<name>A0A1E5CFW0_9GAMM</name>
<comment type="function">
    <text evidence="1">Exerts its effect at some terminal stage of cytochrome c oxidase synthesis, probably by being involved in the insertion of the copper B into subunit I.</text>
</comment>
<dbReference type="RefSeq" id="WP_016961860.1">
    <property type="nucleotide sequence ID" value="NZ_AJWN02000002.1"/>
</dbReference>
<dbReference type="GO" id="GO:0005886">
    <property type="term" value="C:plasma membrane"/>
    <property type="evidence" value="ECO:0007669"/>
    <property type="project" value="UniProtKB-SubCell"/>
</dbReference>
<comment type="similarity">
    <text evidence="3">Belongs to the COX11/CtaG family.</text>
</comment>
<dbReference type="PIRSF" id="PIRSF005413">
    <property type="entry name" value="COX11"/>
    <property type="match status" value="1"/>
</dbReference>
<comment type="subcellular location">
    <subcellularLocation>
        <location evidence="2">Cell inner membrane</location>
        <topology evidence="2">Single-pass type II membrane protein</topology>
        <orientation evidence="2">Periplasmic side</orientation>
    </subcellularLocation>
</comment>
<dbReference type="PANTHER" id="PTHR21320:SF3">
    <property type="entry name" value="CYTOCHROME C OXIDASE ASSEMBLY PROTEIN COX11, MITOCHONDRIAL-RELATED"/>
    <property type="match status" value="1"/>
</dbReference>
<dbReference type="AlphaFoldDB" id="A0A1E5CFW0"/>
<evidence type="ECO:0000313" key="11">
    <source>
        <dbReference type="EMBL" id="OEE64349.1"/>
    </source>
</evidence>
<keyword evidence="12" id="KW-1185">Reference proteome</keyword>
<dbReference type="Pfam" id="PF04442">
    <property type="entry name" value="CtaG_Cox11"/>
    <property type="match status" value="1"/>
</dbReference>
<accession>A0A1E5CFW0</accession>
<evidence type="ECO:0000313" key="12">
    <source>
        <dbReference type="Proteomes" id="UP000095039"/>
    </source>
</evidence>
<proteinExistence type="inferred from homology"/>
<keyword evidence="6" id="KW-0735">Signal-anchor</keyword>
<sequence length="184" mass="20059">MGEQEHDGAQRKSDRSALKLAGMAVLMFGFAFALVPLYDVFCDITGINGKTSDVAAQESQEVDLSRTVTVEFVAYINPGLGWDFTPEMKEITVHPGETHTIAYRATNNTTMDSVGQAVPSVSPGLAAQYLNKIECFCFNRQPLEAGKDAELPLVFYVDPAIPDDINTLTLAYTLFSAKTEPVTQ</sequence>
<feature type="transmembrane region" description="Helical" evidence="10">
    <location>
        <begin position="20"/>
        <end position="38"/>
    </location>
</feature>
<dbReference type="NCBIfam" id="NF003465">
    <property type="entry name" value="PRK05089.1"/>
    <property type="match status" value="1"/>
</dbReference>
<dbReference type="InterPro" id="IPR007533">
    <property type="entry name" value="Cyt_c_oxidase_assmbl_CtaG"/>
</dbReference>
<evidence type="ECO:0000256" key="7">
    <source>
        <dbReference type="ARBA" id="ARBA00022989"/>
    </source>
</evidence>
<dbReference type="InterPro" id="IPR023471">
    <property type="entry name" value="CtaG/Cox11_dom_sf"/>
</dbReference>
<dbReference type="SUPFAM" id="SSF110111">
    <property type="entry name" value="Ctag/Cox11"/>
    <property type="match status" value="1"/>
</dbReference>
<dbReference type="Gene3D" id="2.60.370.10">
    <property type="entry name" value="Ctag/Cox11"/>
    <property type="match status" value="1"/>
</dbReference>
<evidence type="ECO:0000256" key="6">
    <source>
        <dbReference type="ARBA" id="ARBA00022968"/>
    </source>
</evidence>
<evidence type="ECO:0000256" key="3">
    <source>
        <dbReference type="ARBA" id="ARBA00009620"/>
    </source>
</evidence>
<evidence type="ECO:0000256" key="1">
    <source>
        <dbReference type="ARBA" id="ARBA00004007"/>
    </source>
</evidence>